<sequence length="233" mass="26558">MRYSVDTSVFELNSNIKFGILIGKNIKNSETMLDDEGRLRKAEKRMGENYRVDQVRELPNVYLYREVMTNAGINPNKFPPSVEAMYKRILKGGALPVINALVDLCNAVSIEQIISLGAHDLNDIHEDLEIRFSKEGDIFLPFGATEYENVDKGELVFTSGNIVQTRKWIWRQSELGKTTIDSKDIFFQLVGFDNDSKAALNKAMEDIENIVIDRFQGTCDKYIVDINNTCIEF</sequence>
<dbReference type="RefSeq" id="WP_084573699.1">
    <property type="nucleotide sequence ID" value="NZ_CP155572.1"/>
</dbReference>
<dbReference type="AlphaFoldDB" id="A0A1W1YAA5"/>
<dbReference type="InterPro" id="IPR005146">
    <property type="entry name" value="B3/B4_tRNA-bd"/>
</dbReference>
<dbReference type="SMART" id="SM00873">
    <property type="entry name" value="B3_4"/>
    <property type="match status" value="1"/>
</dbReference>
<dbReference type="Proteomes" id="UP000192738">
    <property type="component" value="Unassembled WGS sequence"/>
</dbReference>
<reference evidence="2 3" key="1">
    <citation type="submission" date="2017-04" db="EMBL/GenBank/DDBJ databases">
        <authorList>
            <person name="Afonso C.L."/>
            <person name="Miller P.J."/>
            <person name="Scott M.A."/>
            <person name="Spackman E."/>
            <person name="Goraichik I."/>
            <person name="Dimitrov K.M."/>
            <person name="Suarez D.L."/>
            <person name="Swayne D.E."/>
        </authorList>
    </citation>
    <scope>NUCLEOTIDE SEQUENCE [LARGE SCALE GENOMIC DNA]</scope>
    <source>
        <strain evidence="2 3">DSM 5090</strain>
    </source>
</reference>
<dbReference type="EMBL" id="FWXI01000001">
    <property type="protein sequence ID" value="SMC33073.1"/>
    <property type="molecule type" value="Genomic_DNA"/>
</dbReference>
<dbReference type="PANTHER" id="PTHR39209:SF2">
    <property type="entry name" value="CYTOPLASMIC PROTEIN"/>
    <property type="match status" value="1"/>
</dbReference>
<accession>A0A1W1YAA5</accession>
<evidence type="ECO:0000313" key="2">
    <source>
        <dbReference type="EMBL" id="SMC33073.1"/>
    </source>
</evidence>
<protein>
    <submittedName>
        <fullName evidence="2">B3/B4 domain-containing protein (DNA/RNA-binding domain of Phe-tRNA-synthetase)</fullName>
    </submittedName>
</protein>
<dbReference type="GO" id="GO:0004826">
    <property type="term" value="F:phenylalanine-tRNA ligase activity"/>
    <property type="evidence" value="ECO:0007669"/>
    <property type="project" value="InterPro"/>
</dbReference>
<feature type="domain" description="B3/B4 tRNA-binding" evidence="1">
    <location>
        <begin position="63"/>
        <end position="212"/>
    </location>
</feature>
<dbReference type="Pfam" id="PF03483">
    <property type="entry name" value="B3_4"/>
    <property type="match status" value="1"/>
</dbReference>
<dbReference type="STRING" id="112901.SAMN04488500_101172"/>
<dbReference type="SUPFAM" id="SSF56037">
    <property type="entry name" value="PheT/TilS domain"/>
    <property type="match status" value="1"/>
</dbReference>
<dbReference type="Gene3D" id="3.50.40.10">
    <property type="entry name" value="Phenylalanyl-trna Synthetase, Chain B, domain 3"/>
    <property type="match status" value="1"/>
</dbReference>
<dbReference type="OrthoDB" id="276580at2"/>
<evidence type="ECO:0000313" key="3">
    <source>
        <dbReference type="Proteomes" id="UP000192738"/>
    </source>
</evidence>
<dbReference type="GO" id="GO:0003723">
    <property type="term" value="F:RNA binding"/>
    <property type="evidence" value="ECO:0007669"/>
    <property type="project" value="InterPro"/>
</dbReference>
<proteinExistence type="predicted"/>
<evidence type="ECO:0000259" key="1">
    <source>
        <dbReference type="SMART" id="SM00873"/>
    </source>
</evidence>
<keyword evidence="3" id="KW-1185">Reference proteome</keyword>
<dbReference type="PANTHER" id="PTHR39209">
    <property type="match status" value="1"/>
</dbReference>
<dbReference type="InterPro" id="IPR020825">
    <property type="entry name" value="Phe-tRNA_synthase-like_B3/B4"/>
</dbReference>
<gene>
    <name evidence="2" type="ORF">SAMN04488500_101172</name>
</gene>
<name>A0A1W1YAA5_9FIRM</name>
<organism evidence="2 3">
    <name type="scientific">Sporomusa malonica</name>
    <dbReference type="NCBI Taxonomy" id="112901"/>
    <lineage>
        <taxon>Bacteria</taxon>
        <taxon>Bacillati</taxon>
        <taxon>Bacillota</taxon>
        <taxon>Negativicutes</taxon>
        <taxon>Selenomonadales</taxon>
        <taxon>Sporomusaceae</taxon>
        <taxon>Sporomusa</taxon>
    </lineage>
</organism>